<evidence type="ECO:0008006" key="4">
    <source>
        <dbReference type="Google" id="ProtNLM"/>
    </source>
</evidence>
<dbReference type="Gene3D" id="3.40.1390.20">
    <property type="entry name" value="HprK N-terminal domain-like"/>
    <property type="match status" value="1"/>
</dbReference>
<dbReference type="SFLD" id="SFLDG01129">
    <property type="entry name" value="C1.5:_HAD__Beta-PGM__Phosphata"/>
    <property type="match status" value="1"/>
</dbReference>
<name>A0AAV2YPD2_9STRA</name>
<dbReference type="InterPro" id="IPR023214">
    <property type="entry name" value="HAD_sf"/>
</dbReference>
<keyword evidence="3" id="KW-1185">Reference proteome</keyword>
<dbReference type="NCBIfam" id="TIGR01549">
    <property type="entry name" value="HAD-SF-IA-v1"/>
    <property type="match status" value="1"/>
</dbReference>
<dbReference type="SFLD" id="SFLDS00003">
    <property type="entry name" value="Haloacid_Dehalogenase"/>
    <property type="match status" value="1"/>
</dbReference>
<comment type="caution">
    <text evidence="2">The sequence shown here is derived from an EMBL/GenBank/DDBJ whole genome shotgun (WGS) entry which is preliminary data.</text>
</comment>
<dbReference type="Gene3D" id="3.40.50.1000">
    <property type="entry name" value="HAD superfamily/HAD-like"/>
    <property type="match status" value="1"/>
</dbReference>
<dbReference type="PANTHER" id="PTHR21343:SF8">
    <property type="entry name" value="DRTGG DOMAIN-CONTAINING PROTEIN"/>
    <property type="match status" value="1"/>
</dbReference>
<dbReference type="Pfam" id="PF13500">
    <property type="entry name" value="AAA_26"/>
    <property type="match status" value="1"/>
</dbReference>
<gene>
    <name evidence="2" type="ORF">N0F65_013058</name>
</gene>
<dbReference type="Pfam" id="PF00702">
    <property type="entry name" value="Hydrolase"/>
    <property type="match status" value="1"/>
</dbReference>
<accession>A0AAV2YPD2</accession>
<evidence type="ECO:0000256" key="1">
    <source>
        <dbReference type="ARBA" id="ARBA00022962"/>
    </source>
</evidence>
<evidence type="ECO:0000313" key="3">
    <source>
        <dbReference type="Proteomes" id="UP001146120"/>
    </source>
</evidence>
<dbReference type="InterPro" id="IPR028979">
    <property type="entry name" value="Ser_kin/Pase_Hpr-like_N_sf"/>
</dbReference>
<sequence length="659" mass="73152">MKKKAVYVAATRQHVGKTSTCLGLLQGLTNRCTDIGFLKPVGQQSVLVDGGLRVDKDVAVAKEIFNLKKCHYGDMSPVVIPPGYTRDFLDGKITLESQLSKIRQSFETITSANDFTIVEGTGHTGVGSIVDINNARVAAELGIEMVLIANGGIGSAFDDLALNYSMCKEYGVKVRGVILNKVREDKIDMMWDYFPKALKPWGVPLIGVVPNLNTLASHSMSDFEGLFNTKLLSAPHRRFQQFKGTSLVTSGLRRFLVKLSSNRYNDHLFVTHASRNDIILGFLSHSQHYALKTGQPFNGGLVLTGIPPVDQPQDYIMEIITRADVPVLYAPVTTFEAMERITRFTGNEAESETNDNHLLCSRTCLLPTAKFNATDRDKVLTCAHDIRAVTFDLDDTLWCGKLAIRRANEHFHAFLQQRLPAVSASFPPSEFDKLMLQFQSSLPEHAHNYTFLRKHTLRHCMDQVGLTALGLMDEAAADAILEEAFQAFLIPRSQPQFFAGIEELLEELHVLLEPIHASEGTAVPMGVITNGNCRMDLLPEYFRNHMQFVVSAELAGVAKPAPQIFDAALRHLPAHVDRSHVVHVGDHYECDVVGAKKAGMRAIWVNAKWSKPSVFDASQLSAEERQQFGAADAIVRDVTEIPAVITWWNRNHSGRTHPE</sequence>
<dbReference type="InterPro" id="IPR027417">
    <property type="entry name" value="P-loop_NTPase"/>
</dbReference>
<dbReference type="Gene3D" id="1.20.120.1600">
    <property type="match status" value="1"/>
</dbReference>
<dbReference type="InterPro" id="IPR006439">
    <property type="entry name" value="HAD-SF_hydro_IA"/>
</dbReference>
<dbReference type="CDD" id="cd03109">
    <property type="entry name" value="DTBS"/>
    <property type="match status" value="1"/>
</dbReference>
<dbReference type="Gene3D" id="3.40.50.300">
    <property type="entry name" value="P-loop containing nucleotide triphosphate hydrolases"/>
    <property type="match status" value="1"/>
</dbReference>
<dbReference type="InterPro" id="IPR036412">
    <property type="entry name" value="HAD-like_sf"/>
</dbReference>
<reference evidence="2" key="2">
    <citation type="journal article" date="2023" name="Microbiol Resour">
        <title>Decontamination and Annotation of the Draft Genome Sequence of the Oomycete Lagenidium giganteum ARSEF 373.</title>
        <authorList>
            <person name="Morgan W.R."/>
            <person name="Tartar A."/>
        </authorList>
    </citation>
    <scope>NUCLEOTIDE SEQUENCE</scope>
    <source>
        <strain evidence="2">ARSEF 373</strain>
    </source>
</reference>
<dbReference type="SUPFAM" id="SSF56784">
    <property type="entry name" value="HAD-like"/>
    <property type="match status" value="1"/>
</dbReference>
<dbReference type="SUPFAM" id="SSF52540">
    <property type="entry name" value="P-loop containing nucleoside triphosphate hydrolases"/>
    <property type="match status" value="1"/>
</dbReference>
<evidence type="ECO:0000313" key="2">
    <source>
        <dbReference type="EMBL" id="DAZ95213.1"/>
    </source>
</evidence>
<protein>
    <recommendedName>
        <fullName evidence="4">DRTGG domain-containing protein</fullName>
    </recommendedName>
</protein>
<organism evidence="2 3">
    <name type="scientific">Lagenidium giganteum</name>
    <dbReference type="NCBI Taxonomy" id="4803"/>
    <lineage>
        <taxon>Eukaryota</taxon>
        <taxon>Sar</taxon>
        <taxon>Stramenopiles</taxon>
        <taxon>Oomycota</taxon>
        <taxon>Peronosporomycetes</taxon>
        <taxon>Pythiales</taxon>
        <taxon>Pythiaceae</taxon>
    </lineage>
</organism>
<dbReference type="SUPFAM" id="SSF75138">
    <property type="entry name" value="HprK N-terminal domain-like"/>
    <property type="match status" value="1"/>
</dbReference>
<proteinExistence type="predicted"/>
<keyword evidence="1" id="KW-0315">Glutamine amidotransferase</keyword>
<dbReference type="PANTHER" id="PTHR21343">
    <property type="entry name" value="DETHIOBIOTIN SYNTHETASE"/>
    <property type="match status" value="1"/>
</dbReference>
<dbReference type="Proteomes" id="UP001146120">
    <property type="component" value="Unassembled WGS sequence"/>
</dbReference>
<dbReference type="EMBL" id="DAKRPA010000214">
    <property type="protein sequence ID" value="DAZ95213.1"/>
    <property type="molecule type" value="Genomic_DNA"/>
</dbReference>
<dbReference type="AlphaFoldDB" id="A0AAV2YPD2"/>
<reference evidence="2" key="1">
    <citation type="submission" date="2022-11" db="EMBL/GenBank/DDBJ databases">
        <authorList>
            <person name="Morgan W.R."/>
            <person name="Tartar A."/>
        </authorList>
    </citation>
    <scope>NUCLEOTIDE SEQUENCE</scope>
    <source>
        <strain evidence="2">ARSEF 373</strain>
    </source>
</reference>